<sequence length="174" mass="19203">MASLFSLEEATEELRLGAFSAPVIQAAEIAAALYYRMRERSRVSGRTAQPRQRAFQVTEVLDVMGPQIFRRAFRMSWDGFWHLHSILFPHISSAIDESSGYKRKGGRDGGGYLLPPIPNGPITTSIRLGAALCYFAETLEEQRKIAAGFEAVSTPGIELCGAIDGILIWIKNQA</sequence>
<keyword evidence="2" id="KW-1185">Reference proteome</keyword>
<accession>A0ABD3NM93</accession>
<protein>
    <submittedName>
        <fullName evidence="1">Uncharacterized protein</fullName>
    </submittedName>
</protein>
<dbReference type="AlphaFoldDB" id="A0ABD3NM93"/>
<name>A0ABD3NM93_9STRA</name>
<evidence type="ECO:0000313" key="2">
    <source>
        <dbReference type="Proteomes" id="UP001530315"/>
    </source>
</evidence>
<evidence type="ECO:0000313" key="1">
    <source>
        <dbReference type="EMBL" id="KAL3775866.1"/>
    </source>
</evidence>
<comment type="caution">
    <text evidence="1">The sequence shown here is derived from an EMBL/GenBank/DDBJ whole genome shotgun (WGS) entry which is preliminary data.</text>
</comment>
<organism evidence="1 2">
    <name type="scientific">Stephanodiscus triporus</name>
    <dbReference type="NCBI Taxonomy" id="2934178"/>
    <lineage>
        <taxon>Eukaryota</taxon>
        <taxon>Sar</taxon>
        <taxon>Stramenopiles</taxon>
        <taxon>Ochrophyta</taxon>
        <taxon>Bacillariophyta</taxon>
        <taxon>Coscinodiscophyceae</taxon>
        <taxon>Thalassiosirophycidae</taxon>
        <taxon>Stephanodiscales</taxon>
        <taxon>Stephanodiscaceae</taxon>
        <taxon>Stephanodiscus</taxon>
    </lineage>
</organism>
<proteinExistence type="predicted"/>
<reference evidence="1 2" key="1">
    <citation type="submission" date="2024-10" db="EMBL/GenBank/DDBJ databases">
        <title>Updated reference genomes for cyclostephanoid diatoms.</title>
        <authorList>
            <person name="Roberts W.R."/>
            <person name="Alverson A.J."/>
        </authorList>
    </citation>
    <scope>NUCLEOTIDE SEQUENCE [LARGE SCALE GENOMIC DNA]</scope>
    <source>
        <strain evidence="1 2">AJA276-08</strain>
    </source>
</reference>
<gene>
    <name evidence="1" type="ORF">ACHAW5_010160</name>
</gene>
<dbReference type="EMBL" id="JALLAZ020001386">
    <property type="protein sequence ID" value="KAL3775866.1"/>
    <property type="molecule type" value="Genomic_DNA"/>
</dbReference>
<dbReference type="Proteomes" id="UP001530315">
    <property type="component" value="Unassembled WGS sequence"/>
</dbReference>